<proteinExistence type="predicted"/>
<dbReference type="PANTHER" id="PTHR11662">
    <property type="entry name" value="SOLUTE CARRIER FAMILY 17"/>
    <property type="match status" value="1"/>
</dbReference>
<sequence length="616" mass="68393">MFGIPCRASLPSGDQTLQSKEEKLEPIMQMDNQITPKKVRSFCSFRYGLSLLLHLCNVALMAQNMCLNLTMVIMVNSTGPHSLPNTSTEEHLENIKNPVYNWSPKIQGIIFSSIFYGVLITQIPVGYLSEKYSIKKMIGFSLFLSSLLSLLMPMAAEGGAAFLLACRVAQGVAQGSALISQHMIWVKWAPPLERGRLTTLSLSGNLLGSFIVLLVTGFICQSLGWPMVFYIFGACGCALSLLWFVLFYDDPKDHPCISISEKEYILSCLNQQVSSSTQSLPIKAMIKSLPFWAIAFGSFAFHWTNTIMVLYTPTFIKAKLHVNIKENGLLSALPYLFAWSFGILVGHLTDFFLSRNILRLITIQKLFNTLGLLLPAFFSLCLLYLSSSIYSMTIFLILASSTGSFCMGGVLINGLDIAPSFYGFLKGVTAIIGMIGRLISSTLCGVILNQRWESKWEESKFPEENWEFHSAVGVEMTVRPRREDGRLQLPLACSGEWTWPFLNVRLLSAGTEAASDKDTGETLWRRSICLLHVAAHARSPSSRTTLGFSRKVWNLCSCLSSELAPSGHSCLQATSRPFPVRSIPSHPRAWISSQSCRYNAPEASLQSTELHVPHHC</sequence>
<feature type="transmembrane region" description="Helical" evidence="5">
    <location>
        <begin position="106"/>
        <end position="125"/>
    </location>
</feature>
<dbReference type="PROSITE" id="PS50850">
    <property type="entry name" value="MFS"/>
    <property type="match status" value="1"/>
</dbReference>
<evidence type="ECO:0000256" key="5">
    <source>
        <dbReference type="SAM" id="Phobius"/>
    </source>
</evidence>
<dbReference type="InterPro" id="IPR050382">
    <property type="entry name" value="MFS_Na/Anion_cotransporter"/>
</dbReference>
<keyword evidence="2 5" id="KW-0812">Transmembrane</keyword>
<dbReference type="InterPro" id="IPR011701">
    <property type="entry name" value="MFS"/>
</dbReference>
<feature type="transmembrane region" description="Helical" evidence="5">
    <location>
        <begin position="366"/>
        <end position="386"/>
    </location>
</feature>
<dbReference type="InterPro" id="IPR020846">
    <property type="entry name" value="MFS_dom"/>
</dbReference>
<dbReference type="GeneID" id="112920486"/>
<name>A0ABM4Y479_VULVU</name>
<comment type="subcellular location">
    <subcellularLocation>
        <location evidence="1">Membrane</location>
        <topology evidence="1">Multi-pass membrane protein</topology>
    </subcellularLocation>
</comment>
<dbReference type="Gene3D" id="1.20.1250.20">
    <property type="entry name" value="MFS general substrate transporter like domains"/>
    <property type="match status" value="2"/>
</dbReference>
<feature type="transmembrane region" description="Helical" evidence="5">
    <location>
        <begin position="289"/>
        <end position="312"/>
    </location>
</feature>
<keyword evidence="7" id="KW-1185">Reference proteome</keyword>
<feature type="transmembrane region" description="Helical" evidence="5">
    <location>
        <begin position="392"/>
        <end position="412"/>
    </location>
</feature>
<evidence type="ECO:0000259" key="6">
    <source>
        <dbReference type="PROSITE" id="PS50850"/>
    </source>
</evidence>
<feature type="transmembrane region" description="Helical" evidence="5">
    <location>
        <begin position="137"/>
        <end position="156"/>
    </location>
</feature>
<accession>A0ABM4Y479</accession>
<reference evidence="8" key="1">
    <citation type="submission" date="2025-08" db="UniProtKB">
        <authorList>
            <consortium name="RefSeq"/>
        </authorList>
    </citation>
    <scope>IDENTIFICATION</scope>
    <source>
        <tissue evidence="8">Cell line</tissue>
    </source>
</reference>
<dbReference type="InterPro" id="IPR036259">
    <property type="entry name" value="MFS_trans_sf"/>
</dbReference>
<feature type="transmembrane region" description="Helical" evidence="5">
    <location>
        <begin position="47"/>
        <end position="75"/>
    </location>
</feature>
<gene>
    <name evidence="8" type="primary">SLC17A1</name>
</gene>
<evidence type="ECO:0000313" key="7">
    <source>
        <dbReference type="Proteomes" id="UP001652641"/>
    </source>
</evidence>
<dbReference type="PANTHER" id="PTHR11662:SF26">
    <property type="entry name" value="SODIUM-DEPENDENT PHOSPHATE TRANSPORT PROTEIN 1"/>
    <property type="match status" value="1"/>
</dbReference>
<dbReference type="Pfam" id="PF07690">
    <property type="entry name" value="MFS_1"/>
    <property type="match status" value="1"/>
</dbReference>
<organism evidence="7 8">
    <name type="scientific">Vulpes vulpes</name>
    <name type="common">Red fox</name>
    <dbReference type="NCBI Taxonomy" id="9627"/>
    <lineage>
        <taxon>Eukaryota</taxon>
        <taxon>Metazoa</taxon>
        <taxon>Chordata</taxon>
        <taxon>Craniata</taxon>
        <taxon>Vertebrata</taxon>
        <taxon>Euteleostomi</taxon>
        <taxon>Mammalia</taxon>
        <taxon>Eutheria</taxon>
        <taxon>Laurasiatheria</taxon>
        <taxon>Carnivora</taxon>
        <taxon>Caniformia</taxon>
        <taxon>Canidae</taxon>
        <taxon>Vulpes</taxon>
    </lineage>
</organism>
<evidence type="ECO:0000313" key="8">
    <source>
        <dbReference type="RefSeq" id="XP_072585074.1"/>
    </source>
</evidence>
<evidence type="ECO:0000256" key="2">
    <source>
        <dbReference type="ARBA" id="ARBA00022692"/>
    </source>
</evidence>
<dbReference type="RefSeq" id="XP_072585074.1">
    <property type="nucleotide sequence ID" value="XM_072728973.1"/>
</dbReference>
<feature type="transmembrane region" description="Helical" evidence="5">
    <location>
        <begin position="225"/>
        <end position="248"/>
    </location>
</feature>
<keyword evidence="4 5" id="KW-0472">Membrane</keyword>
<feature type="transmembrane region" description="Helical" evidence="5">
    <location>
        <begin position="424"/>
        <end position="448"/>
    </location>
</feature>
<evidence type="ECO:0000256" key="3">
    <source>
        <dbReference type="ARBA" id="ARBA00022989"/>
    </source>
</evidence>
<feature type="transmembrane region" description="Helical" evidence="5">
    <location>
        <begin position="197"/>
        <end position="219"/>
    </location>
</feature>
<keyword evidence="3 5" id="KW-1133">Transmembrane helix</keyword>
<evidence type="ECO:0000256" key="4">
    <source>
        <dbReference type="ARBA" id="ARBA00023136"/>
    </source>
</evidence>
<feature type="transmembrane region" description="Helical" evidence="5">
    <location>
        <begin position="332"/>
        <end position="354"/>
    </location>
</feature>
<evidence type="ECO:0000256" key="1">
    <source>
        <dbReference type="ARBA" id="ARBA00004141"/>
    </source>
</evidence>
<dbReference type="Proteomes" id="UP001652641">
    <property type="component" value="Chromosome 12"/>
</dbReference>
<feature type="domain" description="Major facilitator superfamily (MFS) profile" evidence="6">
    <location>
        <begin position="43"/>
        <end position="483"/>
    </location>
</feature>
<dbReference type="CDD" id="cd17318">
    <property type="entry name" value="MFS_SLC17"/>
    <property type="match status" value="1"/>
</dbReference>
<dbReference type="SUPFAM" id="SSF103473">
    <property type="entry name" value="MFS general substrate transporter"/>
    <property type="match status" value="1"/>
</dbReference>
<protein>
    <submittedName>
        <fullName evidence="8">Sodium-dependent phosphate transport protein 1 isoform X1</fullName>
    </submittedName>
</protein>